<dbReference type="EnsemblMetazoa" id="XM_030997010">
    <property type="protein sequence ID" value="XP_030852870"/>
    <property type="gene ID" value="LOC582116"/>
</dbReference>
<proteinExistence type="inferred from homology"/>
<dbReference type="KEGG" id="spu:582116"/>
<dbReference type="PANTHER" id="PTHR42748:SF7">
    <property type="entry name" value="NMRA LIKE REDOX SENSOR 1-RELATED"/>
    <property type="match status" value="1"/>
</dbReference>
<organism evidence="5 6">
    <name type="scientific">Strongylocentrotus purpuratus</name>
    <name type="common">Purple sea urchin</name>
    <dbReference type="NCBI Taxonomy" id="7668"/>
    <lineage>
        <taxon>Eukaryota</taxon>
        <taxon>Metazoa</taxon>
        <taxon>Echinodermata</taxon>
        <taxon>Eleutherozoa</taxon>
        <taxon>Echinozoa</taxon>
        <taxon>Echinoidea</taxon>
        <taxon>Euechinoidea</taxon>
        <taxon>Echinacea</taxon>
        <taxon>Camarodonta</taxon>
        <taxon>Echinidea</taxon>
        <taxon>Strongylocentrotidae</taxon>
        <taxon>Strongylocentrotus</taxon>
    </lineage>
</organism>
<dbReference type="GeneID" id="582116"/>
<dbReference type="Proteomes" id="UP000007110">
    <property type="component" value="Unassembled WGS sequence"/>
</dbReference>
<dbReference type="Gene3D" id="3.90.25.10">
    <property type="entry name" value="UDP-galactose 4-epimerase, domain 1"/>
    <property type="match status" value="1"/>
</dbReference>
<evidence type="ECO:0000256" key="3">
    <source>
        <dbReference type="ARBA" id="ARBA00040296"/>
    </source>
</evidence>
<reference evidence="5" key="2">
    <citation type="submission" date="2021-01" db="UniProtKB">
        <authorList>
            <consortium name="EnsemblMetazoa"/>
        </authorList>
    </citation>
    <scope>IDENTIFICATION</scope>
</reference>
<dbReference type="SUPFAM" id="SSF51735">
    <property type="entry name" value="NAD(P)-binding Rossmann-fold domains"/>
    <property type="match status" value="1"/>
</dbReference>
<dbReference type="AlphaFoldDB" id="A0A7M7PNK5"/>
<dbReference type="InterPro" id="IPR008030">
    <property type="entry name" value="NmrA-like"/>
</dbReference>
<dbReference type="RefSeq" id="XP_030852870.1">
    <property type="nucleotide sequence ID" value="XM_030997010.1"/>
</dbReference>
<keyword evidence="6" id="KW-1185">Reference proteome</keyword>
<dbReference type="GO" id="GO:0005634">
    <property type="term" value="C:nucleus"/>
    <property type="evidence" value="ECO:0000318"/>
    <property type="project" value="GO_Central"/>
</dbReference>
<evidence type="ECO:0000313" key="5">
    <source>
        <dbReference type="EnsemblMetazoa" id="XP_030852870"/>
    </source>
</evidence>
<name>A0A7M7PNK5_STRPU</name>
<reference evidence="6" key="1">
    <citation type="submission" date="2015-02" db="EMBL/GenBank/DDBJ databases">
        <title>Genome sequencing for Strongylocentrotus purpuratus.</title>
        <authorList>
            <person name="Murali S."/>
            <person name="Liu Y."/>
            <person name="Vee V."/>
            <person name="English A."/>
            <person name="Wang M."/>
            <person name="Skinner E."/>
            <person name="Han Y."/>
            <person name="Muzny D.M."/>
            <person name="Worley K.C."/>
            <person name="Gibbs R.A."/>
        </authorList>
    </citation>
    <scope>NUCLEOTIDE SEQUENCE</scope>
</reference>
<dbReference type="InterPro" id="IPR036291">
    <property type="entry name" value="NAD(P)-bd_dom_sf"/>
</dbReference>
<keyword evidence="2" id="KW-0521">NADP</keyword>
<dbReference type="OrthoDB" id="300709at2759"/>
<dbReference type="OMA" id="GPTYFYD"/>
<accession>A0A7M7PNK5</accession>
<dbReference type="InterPro" id="IPR051164">
    <property type="entry name" value="NmrA-like_oxidored"/>
</dbReference>
<dbReference type="InParanoid" id="A0A7M7PNK5"/>
<dbReference type="CDD" id="cd05251">
    <property type="entry name" value="NmrA_like_SDR_a"/>
    <property type="match status" value="1"/>
</dbReference>
<evidence type="ECO:0000259" key="4">
    <source>
        <dbReference type="Pfam" id="PF05368"/>
    </source>
</evidence>
<evidence type="ECO:0000313" key="6">
    <source>
        <dbReference type="Proteomes" id="UP000007110"/>
    </source>
</evidence>
<dbReference type="Gene3D" id="3.40.50.720">
    <property type="entry name" value="NAD(P)-binding Rossmann-like Domain"/>
    <property type="match status" value="1"/>
</dbReference>
<evidence type="ECO:0000256" key="1">
    <source>
        <dbReference type="ARBA" id="ARBA00006328"/>
    </source>
</evidence>
<dbReference type="PANTHER" id="PTHR42748">
    <property type="entry name" value="NITROGEN METABOLITE REPRESSION PROTEIN NMRA FAMILY MEMBER"/>
    <property type="match status" value="1"/>
</dbReference>
<dbReference type="Pfam" id="PF05368">
    <property type="entry name" value="NmrA"/>
    <property type="match status" value="1"/>
</dbReference>
<comment type="similarity">
    <text evidence="1">Belongs to the NmrA-type oxidoreductase family.</text>
</comment>
<feature type="domain" description="NmrA-like" evidence="4">
    <location>
        <begin position="1"/>
        <end position="270"/>
    </location>
</feature>
<protein>
    <recommendedName>
        <fullName evidence="3">NmrA-like family domain-containing protein 1</fullName>
    </recommendedName>
</protein>
<sequence length="301" mass="34380">MSKIITVFGSTEPQGLSLIHSLLKDPKYTIRAVVLRKAASSDQARKLRDLGVQIFETNLEDRKSIATALEGAYGCFLFTDTDFSASNPEELEYQLGENVVDVAMVKKVQHIIFSTLPSVRQAIGISAANCDSKARINDYINERELPRTSVIFPFSYQNLATVFKPKKLQQHVYGLEIPMLNTSINMFDVNQAGPLLHYIFDNPAQTMNKTFNVVGDKLRVDEIAQIFTKVLKPNEFKDMKMQVEEFRRLPGDGIEDLGNMFEYFARHDLRFNMETTKKMLPDVKKFEQWVVENKTSLYAML</sequence>
<evidence type="ECO:0000256" key="2">
    <source>
        <dbReference type="ARBA" id="ARBA00022857"/>
    </source>
</evidence>